<accession>A0A8C8RCP0</accession>
<dbReference type="GO" id="GO:0060341">
    <property type="term" value="P:regulation of cellular localization"/>
    <property type="evidence" value="ECO:0007669"/>
    <property type="project" value="TreeGrafter"/>
</dbReference>
<dbReference type="Proteomes" id="UP000694393">
    <property type="component" value="Unplaced"/>
</dbReference>
<feature type="region of interest" description="Disordered" evidence="1">
    <location>
        <begin position="508"/>
        <end position="532"/>
    </location>
</feature>
<feature type="compositionally biased region" description="Basic and acidic residues" evidence="1">
    <location>
        <begin position="687"/>
        <end position="702"/>
    </location>
</feature>
<feature type="compositionally biased region" description="Polar residues" evidence="1">
    <location>
        <begin position="197"/>
        <end position="220"/>
    </location>
</feature>
<organism evidence="3 4">
    <name type="scientific">Pelusios castaneus</name>
    <name type="common">West African mud turtle</name>
    <dbReference type="NCBI Taxonomy" id="367368"/>
    <lineage>
        <taxon>Eukaryota</taxon>
        <taxon>Metazoa</taxon>
        <taxon>Chordata</taxon>
        <taxon>Craniata</taxon>
        <taxon>Vertebrata</taxon>
        <taxon>Euteleostomi</taxon>
        <taxon>Archelosauria</taxon>
        <taxon>Testudinata</taxon>
        <taxon>Testudines</taxon>
        <taxon>Pleurodira</taxon>
        <taxon>Pelomedusidae</taxon>
        <taxon>Pelusios</taxon>
    </lineage>
</organism>
<keyword evidence="4" id="KW-1185">Reference proteome</keyword>
<dbReference type="Pfam" id="PF15737">
    <property type="entry name" value="DUF4685"/>
    <property type="match status" value="1"/>
</dbReference>
<reference evidence="3" key="1">
    <citation type="submission" date="2025-08" db="UniProtKB">
        <authorList>
            <consortium name="Ensembl"/>
        </authorList>
    </citation>
    <scope>IDENTIFICATION</scope>
</reference>
<feature type="compositionally biased region" description="Polar residues" evidence="1">
    <location>
        <begin position="1"/>
        <end position="24"/>
    </location>
</feature>
<proteinExistence type="predicted"/>
<feature type="region of interest" description="Disordered" evidence="1">
    <location>
        <begin position="581"/>
        <end position="608"/>
    </location>
</feature>
<evidence type="ECO:0000313" key="3">
    <source>
        <dbReference type="Ensembl" id="ENSPCEP00000003633.1"/>
    </source>
</evidence>
<dbReference type="InterPro" id="IPR051741">
    <property type="entry name" value="PAR6_homolog"/>
</dbReference>
<dbReference type="InterPro" id="IPR032756">
    <property type="entry name" value="DUF4685"/>
</dbReference>
<feature type="region of interest" description="Disordered" evidence="1">
    <location>
        <begin position="413"/>
        <end position="448"/>
    </location>
</feature>
<evidence type="ECO:0000313" key="4">
    <source>
        <dbReference type="Proteomes" id="UP000694393"/>
    </source>
</evidence>
<feature type="compositionally biased region" description="Pro residues" evidence="1">
    <location>
        <begin position="777"/>
        <end position="788"/>
    </location>
</feature>
<feature type="region of interest" description="Disordered" evidence="1">
    <location>
        <begin position="194"/>
        <end position="239"/>
    </location>
</feature>
<protein>
    <submittedName>
        <fullName evidence="3">KIAA1614</fullName>
    </submittedName>
</protein>
<dbReference type="GO" id="GO:0005634">
    <property type="term" value="C:nucleus"/>
    <property type="evidence" value="ECO:0007669"/>
    <property type="project" value="TreeGrafter"/>
</dbReference>
<reference evidence="3" key="2">
    <citation type="submission" date="2025-09" db="UniProtKB">
        <authorList>
            <consortium name="Ensembl"/>
        </authorList>
    </citation>
    <scope>IDENTIFICATION</scope>
</reference>
<feature type="compositionally biased region" description="Low complexity" evidence="1">
    <location>
        <begin position="903"/>
        <end position="915"/>
    </location>
</feature>
<feature type="region of interest" description="Disordered" evidence="1">
    <location>
        <begin position="71"/>
        <end position="94"/>
    </location>
</feature>
<dbReference type="GO" id="GO:0007163">
    <property type="term" value="P:establishment or maintenance of cell polarity"/>
    <property type="evidence" value="ECO:0007669"/>
    <property type="project" value="TreeGrafter"/>
</dbReference>
<dbReference type="PANTHER" id="PTHR14102">
    <property type="entry name" value="PAR-6-RELATED"/>
    <property type="match status" value="1"/>
</dbReference>
<dbReference type="AlphaFoldDB" id="A0A8C8RCP0"/>
<evidence type="ECO:0000259" key="2">
    <source>
        <dbReference type="Pfam" id="PF15737"/>
    </source>
</evidence>
<dbReference type="GO" id="GO:0007098">
    <property type="term" value="P:centrosome cycle"/>
    <property type="evidence" value="ECO:0007669"/>
    <property type="project" value="TreeGrafter"/>
</dbReference>
<dbReference type="Ensembl" id="ENSPCET00000003754.1">
    <property type="protein sequence ID" value="ENSPCEP00000003633.1"/>
    <property type="gene ID" value="ENSPCEG00000002889.1"/>
</dbReference>
<feature type="compositionally biased region" description="Basic residues" evidence="1">
    <location>
        <begin position="879"/>
        <end position="888"/>
    </location>
</feature>
<feature type="region of interest" description="Disordered" evidence="1">
    <location>
        <begin position="1"/>
        <end position="52"/>
    </location>
</feature>
<feature type="compositionally biased region" description="Low complexity" evidence="1">
    <location>
        <begin position="416"/>
        <end position="430"/>
    </location>
</feature>
<dbReference type="PANTHER" id="PTHR14102:SF12">
    <property type="entry name" value="CDNA SEQUENCE BC034090"/>
    <property type="match status" value="1"/>
</dbReference>
<feature type="compositionally biased region" description="Basic and acidic residues" evidence="1">
    <location>
        <begin position="713"/>
        <end position="728"/>
    </location>
</feature>
<feature type="region of interest" description="Disordered" evidence="1">
    <location>
        <begin position="639"/>
        <end position="915"/>
    </location>
</feature>
<sequence>MEGSSPTEKGRATGSTKQCSSNAVRRNFPPGSAESSSNQLVRAAKEPAGLSRAAHSVLEAKVKALKEKRLATKPGGAVSQEGASLKKPKVRKGKHMPGLAVAERVSQDAVVEPQAQIRTYLTDVLLDSSDNVNLGLGARRAVVADLYADNAEALKAHQTRGVGSAWDCSSAEEVWRVQSPGRNVLEKPDCYLETRTQRGSPNGLWGTSSAKNPASSSQKSSLEENGKPTPFEEELPQARDLESIPLVPKDDLCGGLAPSEHLWGTESWGSVGSATSVLSLAERVERNRALLQEMLSLSRQNRSPLEPRKSRCHEREALRLTKDGTLANDLDWDSGVSLQDSEGYRPFVPAQELELSPRHEKAKQLLQRARMKARTSPLRASHDILPAVLQAREAGRSAALDLKKSFALKDGEAQASGNLSDSSSGESSCGQPRKRGPSPSRVRFEDESVRDAEVRYLERSQLRQKRVLDSVLLTLGQSPLVSKPDLSDYVNGDFYCPEHGVSKACKERQSHGQAAGASAHLGSRGSSEKAGPTVLSAEGKCKACGSYISGSAVNQYADDRAGQSINRLLEGRSIAQENKTVSITADSGEPGASQHETRGRTLGPRGSPLWILPSHQSIHTERIRETYIGEVTYIDDVDSALDSTDTSDSCRTDSEEAGPGTPYTVGSQDPGGCWPGGHQASRGTGALEKDPKGRKGGQEKVLDNASGTGRAAVGEERNSSLKEMEVLKEGQGTNPPAREVKALSKGDQPPAPPPLAGKDSSRGRAVLTPTQQRHIHPLPPHGPVPPPTGKALSPVPYTGGRDQTSDIATRPTSPPSKRSSGPEEQRSQCSPKVLSKDRLLALSTNNCNNTRARRQHDGPAPGMAPRQPEATGSDQKGKSNGKKGRKHLSFSTPLGSCPEPKKPSASAVSKKGGSSSAAGLKKFFCTLSQSTKQKLGRFQSYSMEQIPPDVSRPAPPLEARTADATDCSNLKKAPSLQSLRLVSPFCQLRKASSVQNLHSLLRKADRSSLYLVGEPGENKAVDRKAGVPPRRSLSVEDIGAPDLMRTVGRVIEVFPDGTSQLELQRPPQGTFGFRVCSGNGRPDTGTFSCLGTFWVGANSRSGPAAASWFWLPMCVVLGTWQPRPC</sequence>
<name>A0A8C8RCP0_9SAUR</name>
<feature type="compositionally biased region" description="Low complexity" evidence="1">
    <location>
        <begin position="809"/>
        <end position="819"/>
    </location>
</feature>
<dbReference type="GO" id="GO:0016324">
    <property type="term" value="C:apical plasma membrane"/>
    <property type="evidence" value="ECO:0007669"/>
    <property type="project" value="TreeGrafter"/>
</dbReference>
<feature type="domain" description="DUF4685" evidence="2">
    <location>
        <begin position="345"/>
        <end position="469"/>
    </location>
</feature>
<dbReference type="GO" id="GO:0005938">
    <property type="term" value="C:cell cortex"/>
    <property type="evidence" value="ECO:0007669"/>
    <property type="project" value="TreeGrafter"/>
</dbReference>
<evidence type="ECO:0000256" key="1">
    <source>
        <dbReference type="SAM" id="MobiDB-lite"/>
    </source>
</evidence>